<dbReference type="InterPro" id="IPR014284">
    <property type="entry name" value="RNA_pol_sigma-70_dom"/>
</dbReference>
<dbReference type="CDD" id="cd06171">
    <property type="entry name" value="Sigma70_r4"/>
    <property type="match status" value="1"/>
</dbReference>
<proteinExistence type="inferred from homology"/>
<dbReference type="PANTHER" id="PTHR43133:SF63">
    <property type="entry name" value="RNA POLYMERASE SIGMA FACTOR FECI-RELATED"/>
    <property type="match status" value="1"/>
</dbReference>
<dbReference type="GO" id="GO:0003677">
    <property type="term" value="F:DNA binding"/>
    <property type="evidence" value="ECO:0007669"/>
    <property type="project" value="InterPro"/>
</dbReference>
<evidence type="ECO:0000256" key="2">
    <source>
        <dbReference type="ARBA" id="ARBA00023015"/>
    </source>
</evidence>
<dbReference type="Proteomes" id="UP000578688">
    <property type="component" value="Unassembled WGS sequence"/>
</dbReference>
<organism evidence="6 7">
    <name type="scientific">Phytopseudomonas flavescens</name>
    <dbReference type="NCBI Taxonomy" id="29435"/>
    <lineage>
        <taxon>Bacteria</taxon>
        <taxon>Pseudomonadati</taxon>
        <taxon>Pseudomonadota</taxon>
        <taxon>Gammaproteobacteria</taxon>
        <taxon>Pseudomonadales</taxon>
        <taxon>Pseudomonadaceae</taxon>
        <taxon>Phytopseudomonas</taxon>
    </lineage>
</organism>
<evidence type="ECO:0000256" key="1">
    <source>
        <dbReference type="ARBA" id="ARBA00010641"/>
    </source>
</evidence>
<dbReference type="EMBL" id="JACBYV010000001">
    <property type="protein sequence ID" value="NYH76223.1"/>
    <property type="molecule type" value="Genomic_DNA"/>
</dbReference>
<comment type="similarity">
    <text evidence="1">Belongs to the sigma-70 factor family. ECF subfamily.</text>
</comment>
<accession>A0A7Z0BTG0</accession>
<evidence type="ECO:0000313" key="7">
    <source>
        <dbReference type="Proteomes" id="UP000578688"/>
    </source>
</evidence>
<dbReference type="RefSeq" id="WP_197077070.1">
    <property type="nucleotide sequence ID" value="NZ_JACBYV010000001.1"/>
</dbReference>
<dbReference type="AlphaFoldDB" id="A0A7Z0BTG0"/>
<dbReference type="InterPro" id="IPR013325">
    <property type="entry name" value="RNA_pol_sigma_r2"/>
</dbReference>
<dbReference type="InterPro" id="IPR036388">
    <property type="entry name" value="WH-like_DNA-bd_sf"/>
</dbReference>
<keyword evidence="4" id="KW-0804">Transcription</keyword>
<evidence type="ECO:0000256" key="3">
    <source>
        <dbReference type="ARBA" id="ARBA00023082"/>
    </source>
</evidence>
<dbReference type="GO" id="GO:0006352">
    <property type="term" value="P:DNA-templated transcription initiation"/>
    <property type="evidence" value="ECO:0007669"/>
    <property type="project" value="InterPro"/>
</dbReference>
<gene>
    <name evidence="6" type="ORF">FHR27_004833</name>
</gene>
<evidence type="ECO:0000313" key="6">
    <source>
        <dbReference type="EMBL" id="NYH76223.1"/>
    </source>
</evidence>
<dbReference type="SUPFAM" id="SSF88946">
    <property type="entry name" value="Sigma2 domain of RNA polymerase sigma factors"/>
    <property type="match status" value="1"/>
</dbReference>
<dbReference type="NCBIfam" id="TIGR02937">
    <property type="entry name" value="sigma70-ECF"/>
    <property type="match status" value="1"/>
</dbReference>
<dbReference type="GO" id="GO:0016987">
    <property type="term" value="F:sigma factor activity"/>
    <property type="evidence" value="ECO:0007669"/>
    <property type="project" value="UniProtKB-KW"/>
</dbReference>
<evidence type="ECO:0000256" key="4">
    <source>
        <dbReference type="ARBA" id="ARBA00023163"/>
    </source>
</evidence>
<reference evidence="6 7" key="1">
    <citation type="submission" date="2020-07" db="EMBL/GenBank/DDBJ databases">
        <title>Genomic analyses of the natural microbiome of Caenorhabditis elegans.</title>
        <authorList>
            <person name="Samuel B."/>
        </authorList>
    </citation>
    <scope>NUCLEOTIDE SEQUENCE [LARGE SCALE GENOMIC DNA]</scope>
    <source>
        <strain evidence="6 7">BIGb0408</strain>
    </source>
</reference>
<dbReference type="InterPro" id="IPR039425">
    <property type="entry name" value="RNA_pol_sigma-70-like"/>
</dbReference>
<dbReference type="Gene3D" id="1.10.10.10">
    <property type="entry name" value="Winged helix-like DNA-binding domain superfamily/Winged helix DNA-binding domain"/>
    <property type="match status" value="1"/>
</dbReference>
<keyword evidence="7" id="KW-1185">Reference proteome</keyword>
<dbReference type="InterPro" id="IPR013249">
    <property type="entry name" value="RNA_pol_sigma70_r4_t2"/>
</dbReference>
<dbReference type="SUPFAM" id="SSF88659">
    <property type="entry name" value="Sigma3 and sigma4 domains of RNA polymerase sigma factors"/>
    <property type="match status" value="1"/>
</dbReference>
<dbReference type="Gene3D" id="1.10.1740.10">
    <property type="match status" value="1"/>
</dbReference>
<dbReference type="InterPro" id="IPR013324">
    <property type="entry name" value="RNA_pol_sigma_r3/r4-like"/>
</dbReference>
<keyword evidence="2" id="KW-0805">Transcription regulation</keyword>
<dbReference type="Pfam" id="PF08281">
    <property type="entry name" value="Sigma70_r4_2"/>
    <property type="match status" value="1"/>
</dbReference>
<dbReference type="PANTHER" id="PTHR43133">
    <property type="entry name" value="RNA POLYMERASE ECF-TYPE SIGMA FACTO"/>
    <property type="match status" value="1"/>
</dbReference>
<protein>
    <submittedName>
        <fullName evidence="6">RNA polymerase sigma-70 factor (ECF subfamily)</fullName>
    </submittedName>
</protein>
<name>A0A7Z0BTG0_9GAMM</name>
<keyword evidence="3" id="KW-0731">Sigma factor</keyword>
<evidence type="ECO:0000259" key="5">
    <source>
        <dbReference type="Pfam" id="PF08281"/>
    </source>
</evidence>
<feature type="domain" description="RNA polymerase sigma factor 70 region 4 type 2" evidence="5">
    <location>
        <begin position="123"/>
        <end position="175"/>
    </location>
</feature>
<comment type="caution">
    <text evidence="6">The sequence shown here is derived from an EMBL/GenBank/DDBJ whole genome shotgun (WGS) entry which is preliminary data.</text>
</comment>
<sequence>MPIAMLQASTPVLRDSAKVDWQGIDLGWAYSDLLLSLSRRTRCVQRAYDVLHDALLRFALAQHQRRIEQPNAYLRRVAHSVLIDFYRSEWRLESLESHNPEDLAPDQVAPSCEHLLDIQQRLKALQRILDCLPERCAEVFWMARIEGYTQPDIATRLGISLNMVERHMMRALLDLRRARHLLQS</sequence>